<dbReference type="InterPro" id="IPR004839">
    <property type="entry name" value="Aminotransferase_I/II_large"/>
</dbReference>
<dbReference type="InterPro" id="IPR050859">
    <property type="entry name" value="Class-I_PLP-dep_aminotransf"/>
</dbReference>
<keyword evidence="8" id="KW-1185">Reference proteome</keyword>
<name>A0A8H6T9F1_MYCCL</name>
<dbReference type="GO" id="GO:0030170">
    <property type="term" value="F:pyridoxal phosphate binding"/>
    <property type="evidence" value="ECO:0007669"/>
    <property type="project" value="InterPro"/>
</dbReference>
<dbReference type="SUPFAM" id="SSF53383">
    <property type="entry name" value="PLP-dependent transferases"/>
    <property type="match status" value="1"/>
</dbReference>
<evidence type="ECO:0000256" key="2">
    <source>
        <dbReference type="ARBA" id="ARBA00007441"/>
    </source>
</evidence>
<dbReference type="PANTHER" id="PTHR42790:SF1">
    <property type="entry name" value="AROMATIC AMINO ACID AMINOTRANSFERASE, HYPOTHETICAL (EUROFUNG)"/>
    <property type="match status" value="1"/>
</dbReference>
<comment type="caution">
    <text evidence="7">The sequence shown here is derived from an EMBL/GenBank/DDBJ whole genome shotgun (WGS) entry which is preliminary data.</text>
</comment>
<dbReference type="Proteomes" id="UP000613580">
    <property type="component" value="Unassembled WGS sequence"/>
</dbReference>
<dbReference type="GO" id="GO:1901605">
    <property type="term" value="P:alpha-amino acid metabolic process"/>
    <property type="evidence" value="ECO:0007669"/>
    <property type="project" value="TreeGrafter"/>
</dbReference>
<evidence type="ECO:0000256" key="1">
    <source>
        <dbReference type="ARBA" id="ARBA00001933"/>
    </source>
</evidence>
<keyword evidence="4" id="KW-0808">Transferase</keyword>
<dbReference type="InterPro" id="IPR015421">
    <property type="entry name" value="PyrdxlP-dep_Trfase_major"/>
</dbReference>
<comment type="similarity">
    <text evidence="2">Belongs to the class-I pyridoxal-phosphate-dependent aminotransferase family.</text>
</comment>
<dbReference type="CDD" id="cd00609">
    <property type="entry name" value="AAT_like"/>
    <property type="match status" value="1"/>
</dbReference>
<evidence type="ECO:0000259" key="6">
    <source>
        <dbReference type="Pfam" id="PF00155"/>
    </source>
</evidence>
<proteinExistence type="inferred from homology"/>
<dbReference type="AlphaFoldDB" id="A0A8H6T9F1"/>
<feature type="domain" description="Aminotransferase class I/classII large" evidence="6">
    <location>
        <begin position="125"/>
        <end position="408"/>
    </location>
</feature>
<dbReference type="EMBL" id="JACAZE010000006">
    <property type="protein sequence ID" value="KAF7313311.1"/>
    <property type="molecule type" value="Genomic_DNA"/>
</dbReference>
<accession>A0A8H6T9F1</accession>
<dbReference type="InterPro" id="IPR015424">
    <property type="entry name" value="PyrdxlP-dep_Trfase"/>
</dbReference>
<dbReference type="PANTHER" id="PTHR42790">
    <property type="entry name" value="AMINOTRANSFERASE"/>
    <property type="match status" value="1"/>
</dbReference>
<comment type="cofactor">
    <cofactor evidence="1">
        <name>pyridoxal 5'-phosphate</name>
        <dbReference type="ChEBI" id="CHEBI:597326"/>
    </cofactor>
</comment>
<dbReference type="OrthoDB" id="691673at2759"/>
<evidence type="ECO:0000313" key="8">
    <source>
        <dbReference type="Proteomes" id="UP000613580"/>
    </source>
</evidence>
<dbReference type="Gene3D" id="3.40.640.10">
    <property type="entry name" value="Type I PLP-dependent aspartate aminotransferase-like (Major domain)"/>
    <property type="match status" value="1"/>
</dbReference>
<evidence type="ECO:0000256" key="3">
    <source>
        <dbReference type="ARBA" id="ARBA00022576"/>
    </source>
</evidence>
<sequence length="541" mass="60280">MNSEGFEALLARASAPAQGAHAPAIDLSHHLSDVSRARETSPLKLFQKYFNKPGLIGLAGGLPAPAYFPFTDISSNILVHNSFPSSTSPESTFSWLWKLLGAKEKTTSISVPKFATRPEDINLATALQYGLSSGLPQLNKLVKDFSKKVYQPAYENWTTLLHAGNTDAWNKVVLTLCNPGEGVLVSRWTYPSAMATMKPYDIQPVTVDIDAQGMRADALREVLANWDEAARGMPRPHVLYTVPIGENPTGTTTGLQRKKDIYQICVEFDVIIVCDDPYYVLQEGTYIPKAQREVRASETDEEFIASLEPSYLKIDYQGRVIRLDTFSKTMAPGCRLGWYTCNEMFAERIERAAETSTQAPCGFSQSLVASTLIQWGEPGFMRWLKGLRVQYTLRRDFLVDCFSEEFQLTSAAGSGLWTGCQVYNASPRTRPSSFFNEKMPVAKPLFSFVPPTSGMFVWLKVHLADHPDYETVGVKELESKLFIELAEAGVVMGPGFMFNPTDDWSDVTSGHFRVSFSNGEKEDFKKATTIFGRVLREFMSA</sequence>
<evidence type="ECO:0000256" key="5">
    <source>
        <dbReference type="ARBA" id="ARBA00022898"/>
    </source>
</evidence>
<organism evidence="7 8">
    <name type="scientific">Mycena chlorophos</name>
    <name type="common">Agaric fungus</name>
    <name type="synonym">Agaricus chlorophos</name>
    <dbReference type="NCBI Taxonomy" id="658473"/>
    <lineage>
        <taxon>Eukaryota</taxon>
        <taxon>Fungi</taxon>
        <taxon>Dikarya</taxon>
        <taxon>Basidiomycota</taxon>
        <taxon>Agaricomycotina</taxon>
        <taxon>Agaricomycetes</taxon>
        <taxon>Agaricomycetidae</taxon>
        <taxon>Agaricales</taxon>
        <taxon>Marasmiineae</taxon>
        <taxon>Mycenaceae</taxon>
        <taxon>Mycena</taxon>
    </lineage>
</organism>
<dbReference type="Pfam" id="PF00155">
    <property type="entry name" value="Aminotran_1_2"/>
    <property type="match status" value="1"/>
</dbReference>
<keyword evidence="3" id="KW-0032">Aminotransferase</keyword>
<gene>
    <name evidence="7" type="ORF">HMN09_00486500</name>
</gene>
<evidence type="ECO:0000256" key="4">
    <source>
        <dbReference type="ARBA" id="ARBA00022679"/>
    </source>
</evidence>
<keyword evidence="5" id="KW-0663">Pyridoxal phosphate</keyword>
<reference evidence="7" key="1">
    <citation type="submission" date="2020-05" db="EMBL/GenBank/DDBJ databases">
        <title>Mycena genomes resolve the evolution of fungal bioluminescence.</title>
        <authorList>
            <person name="Tsai I.J."/>
        </authorList>
    </citation>
    <scope>NUCLEOTIDE SEQUENCE</scope>
    <source>
        <strain evidence="7">110903Hualien_Pintung</strain>
    </source>
</reference>
<dbReference type="GO" id="GO:0008483">
    <property type="term" value="F:transaminase activity"/>
    <property type="evidence" value="ECO:0007669"/>
    <property type="project" value="UniProtKB-KW"/>
</dbReference>
<protein>
    <submittedName>
        <fullName evidence="7">Aminotran-1-2 domain-containing protein</fullName>
    </submittedName>
</protein>
<evidence type="ECO:0000313" key="7">
    <source>
        <dbReference type="EMBL" id="KAF7313311.1"/>
    </source>
</evidence>